<keyword evidence="2" id="KW-0472">Membrane</keyword>
<keyword evidence="2" id="KW-0812">Transmembrane</keyword>
<protein>
    <recommendedName>
        <fullName evidence="3">SWIM-type domain-containing protein</fullName>
    </recommendedName>
</protein>
<accession>A0A2P4XU19</accession>
<dbReference type="InterPro" id="IPR048324">
    <property type="entry name" value="ZSWIM1-3_RNaseH-like"/>
</dbReference>
<dbReference type="AlphaFoldDB" id="A0A2P4XU19"/>
<evidence type="ECO:0000313" key="4">
    <source>
        <dbReference type="EMBL" id="POM68979.1"/>
    </source>
</evidence>
<feature type="domain" description="SWIM-type" evidence="3">
    <location>
        <begin position="504"/>
        <end position="542"/>
    </location>
</feature>
<dbReference type="InterPro" id="IPR052579">
    <property type="entry name" value="Zinc_finger_SWIM"/>
</dbReference>
<evidence type="ECO:0000256" key="2">
    <source>
        <dbReference type="SAM" id="Phobius"/>
    </source>
</evidence>
<reference evidence="4 5" key="1">
    <citation type="journal article" date="2017" name="Genome Biol. Evol.">
        <title>Phytophthora megakarya and P. palmivora, closely related causal agents of cacao black pod rot, underwent increases in genome sizes and gene numbers by different mechanisms.</title>
        <authorList>
            <person name="Ali S.S."/>
            <person name="Shao J."/>
            <person name="Lary D.J."/>
            <person name="Kronmiller B."/>
            <person name="Shen D."/>
            <person name="Strem M.D."/>
            <person name="Amoako-Attah I."/>
            <person name="Akrofi A.Y."/>
            <person name="Begoude B.A."/>
            <person name="Ten Hoopen G.M."/>
            <person name="Coulibaly K."/>
            <person name="Kebe B.I."/>
            <person name="Melnick R.L."/>
            <person name="Guiltinan M.J."/>
            <person name="Tyler B.M."/>
            <person name="Meinhardt L.W."/>
            <person name="Bailey B.A."/>
        </authorList>
    </citation>
    <scope>NUCLEOTIDE SEQUENCE [LARGE SCALE GENOMIC DNA]</scope>
    <source>
        <strain evidence="5">sbr112.9</strain>
    </source>
</reference>
<dbReference type="PANTHER" id="PTHR31569">
    <property type="entry name" value="SWIM-TYPE DOMAIN-CONTAINING PROTEIN"/>
    <property type="match status" value="1"/>
</dbReference>
<name>A0A2P4XU19_9STRA</name>
<dbReference type="EMBL" id="NCKW01007980">
    <property type="protein sequence ID" value="POM68979.1"/>
    <property type="molecule type" value="Genomic_DNA"/>
</dbReference>
<dbReference type="InterPro" id="IPR007527">
    <property type="entry name" value="Znf_SWIM"/>
</dbReference>
<dbReference type="GO" id="GO:0008270">
    <property type="term" value="F:zinc ion binding"/>
    <property type="evidence" value="ECO:0007669"/>
    <property type="project" value="UniProtKB-KW"/>
</dbReference>
<organism evidence="4 5">
    <name type="scientific">Phytophthora palmivora</name>
    <dbReference type="NCBI Taxonomy" id="4796"/>
    <lineage>
        <taxon>Eukaryota</taxon>
        <taxon>Sar</taxon>
        <taxon>Stramenopiles</taxon>
        <taxon>Oomycota</taxon>
        <taxon>Peronosporomycetes</taxon>
        <taxon>Peronosporales</taxon>
        <taxon>Peronosporaceae</taxon>
        <taxon>Phytophthora</taxon>
    </lineage>
</organism>
<dbReference type="PANTHER" id="PTHR31569:SF4">
    <property type="entry name" value="SWIM-TYPE DOMAIN-CONTAINING PROTEIN"/>
    <property type="match status" value="1"/>
</dbReference>
<dbReference type="OrthoDB" id="129454at2759"/>
<dbReference type="Proteomes" id="UP000237271">
    <property type="component" value="Unassembled WGS sequence"/>
</dbReference>
<evidence type="ECO:0000313" key="5">
    <source>
        <dbReference type="Proteomes" id="UP000237271"/>
    </source>
</evidence>
<gene>
    <name evidence="4" type="ORF">PHPALM_14794</name>
</gene>
<proteinExistence type="predicted"/>
<dbReference type="PROSITE" id="PS50966">
    <property type="entry name" value="ZF_SWIM"/>
    <property type="match status" value="1"/>
</dbReference>
<keyword evidence="5" id="KW-1185">Reference proteome</keyword>
<keyword evidence="1" id="KW-0863">Zinc-finger</keyword>
<keyword evidence="1" id="KW-0479">Metal-binding</keyword>
<feature type="transmembrane region" description="Helical" evidence="2">
    <location>
        <begin position="329"/>
        <end position="348"/>
    </location>
</feature>
<feature type="transmembrane region" description="Helical" evidence="2">
    <location>
        <begin position="218"/>
        <end position="236"/>
    </location>
</feature>
<comment type="caution">
    <text evidence="4">The sequence shown here is derived from an EMBL/GenBank/DDBJ whole genome shotgun (WGS) entry which is preliminary data.</text>
</comment>
<evidence type="ECO:0000259" key="3">
    <source>
        <dbReference type="PROSITE" id="PS50966"/>
    </source>
</evidence>
<evidence type="ECO:0000256" key="1">
    <source>
        <dbReference type="PROSITE-ProRule" id="PRU00325"/>
    </source>
</evidence>
<keyword evidence="1" id="KW-0862">Zinc</keyword>
<dbReference type="Pfam" id="PF21056">
    <property type="entry name" value="ZSWIM1-3_RNaseH-like"/>
    <property type="match status" value="1"/>
</dbReference>
<sequence length="558" mass="64079">MEAMNTGDSEVKNTNKFRSWEDFESHFALYKKMNKINICVRSSEKRSFVSSLIHRLGLNKTKYRRSLNIRTTYAWILSEVSITRSSQPEAAYHTHSHPTTTAQATAYPTTKTLPLDEQDREDVQRIADARVSSTHVTNFLKERIGSCKATPQQTRYLIRSIMAQASGKNRLKNMLHALRQLDGSDALVIEDQMDVTYGIAIQTKHPYLQPPYLPTLIVYYWCVGCLVVITATSRGFPVIDFILLNKYAVVINATQEYFKEKNPSWEKIKTVVFDKDFVEWQILGDCFSNGDGLLCQFYVISYWKIDMKLLVYRIKVADSDQLLKRMTTLLFRYVILLLVVTDLSLMFWKDSNDAGYDELNQCCNATKKSAFFATSRKIGIRAVQSGQISLVENILQLATQQQTGSSLTWKYLKMPLGLKTRIVKAIAGLLQHQITITRQTVHTIRKHHSTTRVPKTVSTLLRAIACRLSSGVLKIAKQEWVKFVNRAETTSCERSSSLSIWKVYSMNQRYTCHDVDWSCKCLFYTSKYLPCRHLMHVADKGHGFRVLPAMSTYRKLKP</sequence>
<keyword evidence="2" id="KW-1133">Transmembrane helix</keyword>